<sequence length="536" mass="59354">MTTPTVMPLTNIHQYDSMIGINISQQDVGLELQYRKSLLSDSQARYVMDAFCQAVKELTVDFYLTADKVPLLGGASEALVRRWNNNALRDPRTPVTKTIFTYAELDAFNMRLAAALAAQGVGPEVFVAVSFEKSRWAVVAMLGVIRSGGAFIMMDPSQPAKRLHHIYKVSRAHVIMASESTTGLALSLGPNVMVLGDNEKPWISNVDGSTISAPVQAASPENTLYAVFTSGSTGTPKEVVIEHQNYAARIYGEIEAYGLTPASRFLQFSSYAWDACVSEQLPVLVCGGCVCIPSDIERQQSLAEAVTRMRANCAVFTPPIARNLNPDDFPTLRTLLLAGERVLEKEMRLWCGRTLKVLYGPAECTPLSATSQVLRGPAPTGIIGRPVGCRLWVTDPDNHENLFPVGAVGELLIEGPQVGRGYLHDLEKTKLAFIEPPLWLRDRNRSTSFRIYKTGDLVRHLEDGRLVHMGRKDTQVKVRGQRMELEELESQLRQICQDFDEVVVGLIEPKRETDTRSALVAFLYRSSHIDQDCPTK</sequence>
<dbReference type="STRING" id="1220188.A0A4S3J8G1"/>
<dbReference type="EMBL" id="SOSA01000443">
    <property type="protein sequence ID" value="THC91145.1"/>
    <property type="molecule type" value="Genomic_DNA"/>
</dbReference>
<dbReference type="GO" id="GO:0044550">
    <property type="term" value="P:secondary metabolite biosynthetic process"/>
    <property type="evidence" value="ECO:0007669"/>
    <property type="project" value="TreeGrafter"/>
</dbReference>
<reference evidence="6 7" key="1">
    <citation type="submission" date="2019-03" db="EMBL/GenBank/DDBJ databases">
        <title>The genome sequence of a newly discovered highly antifungal drug resistant Aspergillus species, Aspergillus tanneri NIH 1004.</title>
        <authorList>
            <person name="Mounaud S."/>
            <person name="Singh I."/>
            <person name="Joardar V."/>
            <person name="Pakala S."/>
            <person name="Pakala S."/>
            <person name="Venepally P."/>
            <person name="Hoover J."/>
            <person name="Nierman W."/>
            <person name="Chung J."/>
            <person name="Losada L."/>
        </authorList>
    </citation>
    <scope>NUCLEOTIDE SEQUENCE [LARGE SCALE GENOMIC DNA]</scope>
    <source>
        <strain evidence="6 7">NIH1004</strain>
    </source>
</reference>
<dbReference type="NCBIfam" id="TIGR01733">
    <property type="entry name" value="AA-adenyl-dom"/>
    <property type="match status" value="1"/>
</dbReference>
<dbReference type="VEuPathDB" id="FungiDB:EYZ11_009395"/>
<dbReference type="InterPro" id="IPR000873">
    <property type="entry name" value="AMP-dep_synth/lig_dom"/>
</dbReference>
<comment type="caution">
    <text evidence="6">The sequence shown here is derived from an EMBL/GenBank/DDBJ whole genome shotgun (WGS) entry which is preliminary data.</text>
</comment>
<dbReference type="GO" id="GO:0043041">
    <property type="term" value="P:amino acid activation for nonribosomal peptide biosynthetic process"/>
    <property type="evidence" value="ECO:0007669"/>
    <property type="project" value="TreeGrafter"/>
</dbReference>
<dbReference type="InterPro" id="IPR042099">
    <property type="entry name" value="ANL_N_sf"/>
</dbReference>
<feature type="domain" description="AMP-dependent synthetase/ligase" evidence="5">
    <location>
        <begin position="97"/>
        <end position="423"/>
    </location>
</feature>
<dbReference type="PANTHER" id="PTHR45527:SF12">
    <property type="entry name" value="NONRIBOSOMAL PEPTIDE SYNTHETASE IVOA"/>
    <property type="match status" value="1"/>
</dbReference>
<comment type="similarity">
    <text evidence="3">Belongs to the NRP synthetase family.</text>
</comment>
<accession>A0A4S3J8G1</accession>
<evidence type="ECO:0000256" key="1">
    <source>
        <dbReference type="ARBA" id="ARBA00022450"/>
    </source>
</evidence>
<dbReference type="SUPFAM" id="SSF56801">
    <property type="entry name" value="Acetyl-CoA synthetase-like"/>
    <property type="match status" value="1"/>
</dbReference>
<dbReference type="CDD" id="cd05918">
    <property type="entry name" value="A_NRPS_SidN3_like"/>
    <property type="match status" value="1"/>
</dbReference>
<protein>
    <recommendedName>
        <fullName evidence="5">AMP-dependent synthetase/ligase domain-containing protein</fullName>
    </recommendedName>
</protein>
<evidence type="ECO:0000313" key="7">
    <source>
        <dbReference type="Proteomes" id="UP000308092"/>
    </source>
</evidence>
<dbReference type="PANTHER" id="PTHR45527">
    <property type="entry name" value="NONRIBOSOMAL PEPTIDE SYNTHETASE"/>
    <property type="match status" value="1"/>
</dbReference>
<feature type="coiled-coil region" evidence="4">
    <location>
        <begin position="471"/>
        <end position="498"/>
    </location>
</feature>
<dbReference type="Gene3D" id="3.40.50.12780">
    <property type="entry name" value="N-terminal domain of ligase-like"/>
    <property type="match status" value="1"/>
</dbReference>
<dbReference type="InterPro" id="IPR010071">
    <property type="entry name" value="AA_adenyl_dom"/>
</dbReference>
<dbReference type="GO" id="GO:0031177">
    <property type="term" value="F:phosphopantetheine binding"/>
    <property type="evidence" value="ECO:0007669"/>
    <property type="project" value="TreeGrafter"/>
</dbReference>
<organism evidence="6 7">
    <name type="scientific">Aspergillus tanneri</name>
    <dbReference type="NCBI Taxonomy" id="1220188"/>
    <lineage>
        <taxon>Eukaryota</taxon>
        <taxon>Fungi</taxon>
        <taxon>Dikarya</taxon>
        <taxon>Ascomycota</taxon>
        <taxon>Pezizomycotina</taxon>
        <taxon>Eurotiomycetes</taxon>
        <taxon>Eurotiomycetidae</taxon>
        <taxon>Eurotiales</taxon>
        <taxon>Aspergillaceae</taxon>
        <taxon>Aspergillus</taxon>
        <taxon>Aspergillus subgen. Circumdati</taxon>
    </lineage>
</organism>
<gene>
    <name evidence="6" type="ORF">EYZ11_009395</name>
</gene>
<dbReference type="AlphaFoldDB" id="A0A4S3J8G1"/>
<name>A0A4S3J8G1_9EURO</name>
<dbReference type="Proteomes" id="UP000308092">
    <property type="component" value="Unassembled WGS sequence"/>
</dbReference>
<dbReference type="InterPro" id="IPR045851">
    <property type="entry name" value="AMP-bd_C_sf"/>
</dbReference>
<keyword evidence="4" id="KW-0175">Coiled coil</keyword>
<dbReference type="GO" id="GO:0005737">
    <property type="term" value="C:cytoplasm"/>
    <property type="evidence" value="ECO:0007669"/>
    <property type="project" value="TreeGrafter"/>
</dbReference>
<evidence type="ECO:0000256" key="2">
    <source>
        <dbReference type="ARBA" id="ARBA00022553"/>
    </source>
</evidence>
<keyword evidence="2" id="KW-0597">Phosphoprotein</keyword>
<keyword evidence="1" id="KW-0596">Phosphopantetheine</keyword>
<dbReference type="Gene3D" id="3.30.300.30">
    <property type="match status" value="1"/>
</dbReference>
<evidence type="ECO:0000259" key="5">
    <source>
        <dbReference type="Pfam" id="PF00501"/>
    </source>
</evidence>
<proteinExistence type="inferred from homology"/>
<dbReference type="Pfam" id="PF00501">
    <property type="entry name" value="AMP-binding"/>
    <property type="match status" value="1"/>
</dbReference>
<evidence type="ECO:0000256" key="3">
    <source>
        <dbReference type="ARBA" id="ARBA00029454"/>
    </source>
</evidence>
<evidence type="ECO:0000256" key="4">
    <source>
        <dbReference type="SAM" id="Coils"/>
    </source>
</evidence>
<keyword evidence="7" id="KW-1185">Reference proteome</keyword>
<evidence type="ECO:0000313" key="6">
    <source>
        <dbReference type="EMBL" id="THC91145.1"/>
    </source>
</evidence>